<dbReference type="InterPro" id="IPR004610">
    <property type="entry name" value="RecJ"/>
</dbReference>
<evidence type="ECO:0000313" key="10">
    <source>
        <dbReference type="EMBL" id="AMY10299.1"/>
    </source>
</evidence>
<evidence type="ECO:0000256" key="5">
    <source>
        <dbReference type="ARBA" id="ARBA00022839"/>
    </source>
</evidence>
<dbReference type="RefSeq" id="WP_110171951.1">
    <property type="nucleotide sequence ID" value="NZ_CP015136.1"/>
</dbReference>
<dbReference type="PANTHER" id="PTHR30255">
    <property type="entry name" value="SINGLE-STRANDED-DNA-SPECIFIC EXONUCLEASE RECJ"/>
    <property type="match status" value="1"/>
</dbReference>
<dbReference type="GO" id="GO:0008409">
    <property type="term" value="F:5'-3' exonuclease activity"/>
    <property type="evidence" value="ECO:0007669"/>
    <property type="project" value="InterPro"/>
</dbReference>
<dbReference type="PATRIC" id="fig|1813736.3.peg.3738"/>
<dbReference type="GO" id="GO:0006310">
    <property type="term" value="P:DNA recombination"/>
    <property type="evidence" value="ECO:0007669"/>
    <property type="project" value="InterPro"/>
</dbReference>
<feature type="domain" description="RecJ OB" evidence="9">
    <location>
        <begin position="460"/>
        <end position="566"/>
    </location>
</feature>
<dbReference type="Proteomes" id="UP000076079">
    <property type="component" value="Chromosome"/>
</dbReference>
<reference evidence="11" key="2">
    <citation type="submission" date="2016-04" db="EMBL/GenBank/DDBJ databases">
        <title>First Complete Genome Sequence of a Subdivision 6 Acidobacterium.</title>
        <authorList>
            <person name="Huang S."/>
            <person name="Vieira S."/>
            <person name="Bunk B."/>
            <person name="Riedel T."/>
            <person name="Sproeer C."/>
            <person name="Overmann J."/>
        </authorList>
    </citation>
    <scope>NUCLEOTIDE SEQUENCE [LARGE SCALE GENOMIC DNA]</scope>
    <source>
        <strain evidence="11">DSM 100886 HEG_-6_39</strain>
    </source>
</reference>
<evidence type="ECO:0000259" key="7">
    <source>
        <dbReference type="Pfam" id="PF01368"/>
    </source>
</evidence>
<dbReference type="Pfam" id="PF17768">
    <property type="entry name" value="RecJ_OB"/>
    <property type="match status" value="1"/>
</dbReference>
<keyword evidence="4 10" id="KW-0378">Hydrolase</keyword>
<dbReference type="OrthoDB" id="9809852at2"/>
<evidence type="ECO:0000256" key="2">
    <source>
        <dbReference type="ARBA" id="ARBA00019841"/>
    </source>
</evidence>
<dbReference type="InterPro" id="IPR038763">
    <property type="entry name" value="DHH_sf"/>
</dbReference>
<dbReference type="InterPro" id="IPR001667">
    <property type="entry name" value="DDH_dom"/>
</dbReference>
<dbReference type="InterPro" id="IPR051673">
    <property type="entry name" value="SSDNA_exonuclease_RecJ"/>
</dbReference>
<keyword evidence="3" id="KW-0540">Nuclease</keyword>
<dbReference type="GO" id="GO:0003676">
    <property type="term" value="F:nucleic acid binding"/>
    <property type="evidence" value="ECO:0007669"/>
    <property type="project" value="InterPro"/>
</dbReference>
<dbReference type="Gene3D" id="3.10.310.30">
    <property type="match status" value="1"/>
</dbReference>
<sequence length="579" mass="63090">MRTLIWDPVVCDETAAQSLAAALDVSPVVARLLCHRGHGDPESAHRFLYPQLSQLHDPYGLTDMRAAVDRLCAALARKERIAIHGDYDVDGVTSTVILRRALELLGGDVTHFIPERLRDGYGLQVPAVERLHADGVRVIVSVDCGIRSGEAARRARELGVDLIITDHHEPEAVLPSALAVINPKRPDCTYPDKNLAGVGVAFKVVQALCQRFDREKWLPAFLKLAAIGTVADVVPLVGENRIIAKLGLQRLSQGPHTVGLRTLLESAGLQNTAIDGFHVAFVIAPRVNAAGRMSTPDLATRLLLASDESQLDQVRRLAEQLGEENTRRQAYEADIVADAKKQVETDVRIGAHNVLVVAGEGWHRGVIGIVASKLVDAFYKPSIVLSVEDGIAHGSCRSIAAFDMLGALDGCADLFEKYGGHKQAAGLTMTADRIPEFRDRINAHGLACLEPTDLMPRLRIDSELRLAGIDSRVVAGLEQMAPFGLANAKPVFDATGVELLGTPRRIKDRHLKVQVRQDGRVFNAIAWRAAEKAAQWEQHRQSLRLAYSLDKQTFRGETTIELTVADLRCPDQTVSPGTA</sequence>
<dbReference type="Pfam" id="PF01368">
    <property type="entry name" value="DHH"/>
    <property type="match status" value="1"/>
</dbReference>
<dbReference type="STRING" id="1855912.LuPra_03529"/>
<reference evidence="10 11" key="1">
    <citation type="journal article" date="2016" name="Genome Announc.">
        <title>First Complete Genome Sequence of a Subdivision 6 Acidobacterium Strain.</title>
        <authorList>
            <person name="Huang S."/>
            <person name="Vieira S."/>
            <person name="Bunk B."/>
            <person name="Riedel T."/>
            <person name="Sproer C."/>
            <person name="Overmann J."/>
        </authorList>
    </citation>
    <scope>NUCLEOTIDE SEQUENCE [LARGE SCALE GENOMIC DNA]</scope>
    <source>
        <strain evidence="11">DSM 100886 HEG_-6_39</strain>
    </source>
</reference>
<dbReference type="AlphaFoldDB" id="A0A143PR70"/>
<dbReference type="KEGG" id="abac:LuPra_03529"/>
<dbReference type="SUPFAM" id="SSF64182">
    <property type="entry name" value="DHH phosphoesterases"/>
    <property type="match status" value="1"/>
</dbReference>
<gene>
    <name evidence="10" type="primary">recJ</name>
    <name evidence="10" type="ORF">LuPra_03529</name>
</gene>
<proteinExistence type="inferred from homology"/>
<keyword evidence="5 10" id="KW-0269">Exonuclease</keyword>
<evidence type="ECO:0000313" key="11">
    <source>
        <dbReference type="Proteomes" id="UP000076079"/>
    </source>
</evidence>
<dbReference type="PANTHER" id="PTHR30255:SF2">
    <property type="entry name" value="SINGLE-STRANDED-DNA-SPECIFIC EXONUCLEASE RECJ"/>
    <property type="match status" value="1"/>
</dbReference>
<dbReference type="Gene3D" id="3.90.1640.30">
    <property type="match status" value="1"/>
</dbReference>
<dbReference type="Pfam" id="PF02272">
    <property type="entry name" value="DHHA1"/>
    <property type="match status" value="1"/>
</dbReference>
<feature type="domain" description="DDH" evidence="7">
    <location>
        <begin position="80"/>
        <end position="229"/>
    </location>
</feature>
<name>A0A143PR70_LUTPR</name>
<dbReference type="NCBIfam" id="TIGR00644">
    <property type="entry name" value="recJ"/>
    <property type="match status" value="1"/>
</dbReference>
<feature type="coiled-coil region" evidence="6">
    <location>
        <begin position="304"/>
        <end position="334"/>
    </location>
</feature>
<protein>
    <recommendedName>
        <fullName evidence="2">Single-stranded-DNA-specific exonuclease RecJ</fullName>
    </recommendedName>
</protein>
<evidence type="ECO:0000259" key="9">
    <source>
        <dbReference type="Pfam" id="PF17768"/>
    </source>
</evidence>
<evidence type="ECO:0000256" key="1">
    <source>
        <dbReference type="ARBA" id="ARBA00005915"/>
    </source>
</evidence>
<keyword evidence="11" id="KW-1185">Reference proteome</keyword>
<keyword evidence="6" id="KW-0175">Coiled coil</keyword>
<dbReference type="InterPro" id="IPR041122">
    <property type="entry name" value="RecJ_OB"/>
</dbReference>
<dbReference type="InterPro" id="IPR003156">
    <property type="entry name" value="DHHA1_dom"/>
</dbReference>
<feature type="domain" description="DHHA1" evidence="8">
    <location>
        <begin position="353"/>
        <end position="443"/>
    </location>
</feature>
<accession>A0A143PR70</accession>
<organism evidence="10 11">
    <name type="scientific">Luteitalea pratensis</name>
    <dbReference type="NCBI Taxonomy" id="1855912"/>
    <lineage>
        <taxon>Bacteria</taxon>
        <taxon>Pseudomonadati</taxon>
        <taxon>Acidobacteriota</taxon>
        <taxon>Vicinamibacteria</taxon>
        <taxon>Vicinamibacterales</taxon>
        <taxon>Vicinamibacteraceae</taxon>
        <taxon>Luteitalea</taxon>
    </lineage>
</organism>
<evidence type="ECO:0000256" key="6">
    <source>
        <dbReference type="SAM" id="Coils"/>
    </source>
</evidence>
<dbReference type="GO" id="GO:0006281">
    <property type="term" value="P:DNA repair"/>
    <property type="evidence" value="ECO:0007669"/>
    <property type="project" value="InterPro"/>
</dbReference>
<evidence type="ECO:0000259" key="8">
    <source>
        <dbReference type="Pfam" id="PF02272"/>
    </source>
</evidence>
<evidence type="ECO:0000256" key="3">
    <source>
        <dbReference type="ARBA" id="ARBA00022722"/>
    </source>
</evidence>
<evidence type="ECO:0000256" key="4">
    <source>
        <dbReference type="ARBA" id="ARBA00022801"/>
    </source>
</evidence>
<comment type="similarity">
    <text evidence="1">Belongs to the RecJ family.</text>
</comment>
<dbReference type="EMBL" id="CP015136">
    <property type="protein sequence ID" value="AMY10299.1"/>
    <property type="molecule type" value="Genomic_DNA"/>
</dbReference>